<gene>
    <name evidence="3" type="ORF">GCM10011584_10270</name>
</gene>
<protein>
    <recommendedName>
        <fullName evidence="2">SGNH hydrolase-type esterase domain-containing protein</fullName>
    </recommendedName>
</protein>
<sequence length="340" mass="36179">MLRRIFSCCLAGALTALALVAAPSAAQAGAPSAPPKIMLFGDSLTQGFNGDWTWRYRVWQSLTEAGQAFDFVGPRNDVVEYTTWKLDSQGYRNPAFDRDHASLAGMKFMSGYYQLASLARSYRPDVVVGLIGVNDLLAGTSVADLEAHWREQIAQARNVDRGVDVVLVPIPETWAAGVVDYNAMLGRLAADLDTATERVTLAPLASLSMWSDTFDYLHPTASGQRKIAASVEGGLAQLGIGSGSAAMAADPADDHQWAPVPSVTVAGGAITVAWSAVTYASSENVWLHDLTAGTSGVQRYVKDTSTTFQGVAGHQYSIWLVPVKGYGAMDTSSLPVEVTA</sequence>
<evidence type="ECO:0000313" key="4">
    <source>
        <dbReference type="Proteomes" id="UP000655410"/>
    </source>
</evidence>
<dbReference type="InterPro" id="IPR051532">
    <property type="entry name" value="Ester_Hydrolysis_Enzymes"/>
</dbReference>
<proteinExistence type="predicted"/>
<organism evidence="3 4">
    <name type="scientific">Nocardioides phosphati</name>
    <dbReference type="NCBI Taxonomy" id="1867775"/>
    <lineage>
        <taxon>Bacteria</taxon>
        <taxon>Bacillati</taxon>
        <taxon>Actinomycetota</taxon>
        <taxon>Actinomycetes</taxon>
        <taxon>Propionibacteriales</taxon>
        <taxon>Nocardioidaceae</taxon>
        <taxon>Nocardioides</taxon>
    </lineage>
</organism>
<dbReference type="InterPro" id="IPR013830">
    <property type="entry name" value="SGNH_hydro"/>
</dbReference>
<dbReference type="Gene3D" id="3.40.50.1110">
    <property type="entry name" value="SGNH hydrolase"/>
    <property type="match status" value="1"/>
</dbReference>
<dbReference type="SUPFAM" id="SSF52266">
    <property type="entry name" value="SGNH hydrolase"/>
    <property type="match status" value="1"/>
</dbReference>
<dbReference type="RefSeq" id="WP_188782943.1">
    <property type="nucleotide sequence ID" value="NZ_BMNI01000002.1"/>
</dbReference>
<keyword evidence="4" id="KW-1185">Reference proteome</keyword>
<comment type="caution">
    <text evidence="3">The sequence shown here is derived from an EMBL/GenBank/DDBJ whole genome shotgun (WGS) entry which is preliminary data.</text>
</comment>
<dbReference type="Pfam" id="PF13472">
    <property type="entry name" value="Lipase_GDSL_2"/>
    <property type="match status" value="1"/>
</dbReference>
<reference evidence="4" key="1">
    <citation type="journal article" date="2019" name="Int. J. Syst. Evol. Microbiol.">
        <title>The Global Catalogue of Microorganisms (GCM) 10K type strain sequencing project: providing services to taxonomists for standard genome sequencing and annotation.</title>
        <authorList>
            <consortium name="The Broad Institute Genomics Platform"/>
            <consortium name="The Broad Institute Genome Sequencing Center for Infectious Disease"/>
            <person name="Wu L."/>
            <person name="Ma J."/>
        </authorList>
    </citation>
    <scope>NUCLEOTIDE SEQUENCE [LARGE SCALE GENOMIC DNA]</scope>
    <source>
        <strain evidence="4">CGMCC 4.7371</strain>
    </source>
</reference>
<keyword evidence="1" id="KW-0732">Signal</keyword>
<dbReference type="EMBL" id="BMNI01000002">
    <property type="protein sequence ID" value="GGO86914.1"/>
    <property type="molecule type" value="Genomic_DNA"/>
</dbReference>
<dbReference type="PANTHER" id="PTHR30383:SF5">
    <property type="entry name" value="SGNH HYDROLASE-TYPE ESTERASE DOMAIN-CONTAINING PROTEIN"/>
    <property type="match status" value="1"/>
</dbReference>
<name>A0ABQ2N8J9_9ACTN</name>
<dbReference type="Proteomes" id="UP000655410">
    <property type="component" value="Unassembled WGS sequence"/>
</dbReference>
<feature type="domain" description="SGNH hydrolase-type esterase" evidence="2">
    <location>
        <begin position="39"/>
        <end position="225"/>
    </location>
</feature>
<evidence type="ECO:0000313" key="3">
    <source>
        <dbReference type="EMBL" id="GGO86914.1"/>
    </source>
</evidence>
<feature type="chain" id="PRO_5045748840" description="SGNH hydrolase-type esterase domain-containing protein" evidence="1">
    <location>
        <begin position="29"/>
        <end position="340"/>
    </location>
</feature>
<accession>A0ABQ2N8J9</accession>
<evidence type="ECO:0000259" key="2">
    <source>
        <dbReference type="Pfam" id="PF13472"/>
    </source>
</evidence>
<feature type="signal peptide" evidence="1">
    <location>
        <begin position="1"/>
        <end position="28"/>
    </location>
</feature>
<dbReference type="PANTHER" id="PTHR30383">
    <property type="entry name" value="THIOESTERASE 1/PROTEASE 1/LYSOPHOSPHOLIPASE L1"/>
    <property type="match status" value="1"/>
</dbReference>
<evidence type="ECO:0000256" key="1">
    <source>
        <dbReference type="SAM" id="SignalP"/>
    </source>
</evidence>
<dbReference type="InterPro" id="IPR036514">
    <property type="entry name" value="SGNH_hydro_sf"/>
</dbReference>